<keyword evidence="3" id="KW-1185">Reference proteome</keyword>
<dbReference type="STRING" id="4565.A0A3B6UB68"/>
<dbReference type="Gramene" id="TraesCAD_scaffold_068540_01G000100.1">
    <property type="protein sequence ID" value="TraesCAD_scaffold_068540_01G000100.1"/>
    <property type="gene ID" value="TraesCAD_scaffold_068540_01G000100"/>
</dbReference>
<reference evidence="2" key="1">
    <citation type="submission" date="2018-08" db="EMBL/GenBank/DDBJ databases">
        <authorList>
            <person name="Rossello M."/>
        </authorList>
    </citation>
    <scope>NUCLEOTIDE SEQUENCE [LARGE SCALE GENOMIC DNA]</scope>
    <source>
        <strain evidence="2">cv. Chinese Spring</strain>
    </source>
</reference>
<name>A0A3B6UB68_WHEAT</name>
<organism evidence="2">
    <name type="scientific">Triticum aestivum</name>
    <name type="common">Wheat</name>
    <dbReference type="NCBI Taxonomy" id="4565"/>
    <lineage>
        <taxon>Eukaryota</taxon>
        <taxon>Viridiplantae</taxon>
        <taxon>Streptophyta</taxon>
        <taxon>Embryophyta</taxon>
        <taxon>Tracheophyta</taxon>
        <taxon>Spermatophyta</taxon>
        <taxon>Magnoliopsida</taxon>
        <taxon>Liliopsida</taxon>
        <taxon>Poales</taxon>
        <taxon>Poaceae</taxon>
        <taxon>BOP clade</taxon>
        <taxon>Pooideae</taxon>
        <taxon>Triticodae</taxon>
        <taxon>Triticeae</taxon>
        <taxon>Triticinae</taxon>
        <taxon>Triticum</taxon>
    </lineage>
</organism>
<dbReference type="SUPFAM" id="SSF81383">
    <property type="entry name" value="F-box domain"/>
    <property type="match status" value="1"/>
</dbReference>
<dbReference type="InterPro" id="IPR001810">
    <property type="entry name" value="F-box_dom"/>
</dbReference>
<dbReference type="Gramene" id="TraesWEE_scaffold_048998_01G000100.1">
    <property type="protein sequence ID" value="TraesWEE_scaffold_048998_01G000100.1"/>
    <property type="gene ID" value="TraesWEE_scaffold_048998_01G000100"/>
</dbReference>
<dbReference type="Pfam" id="PF00646">
    <property type="entry name" value="F-box"/>
    <property type="match status" value="1"/>
</dbReference>
<sequence length="383" mass="43998">MTSHRRLRSTARPPLEDEDLLSEVLLRLPSQPSSLPRASLVCNPWRSLVADPGFLRRFRLHHRRNAPLLGFFDISYAEGSFHDIYFVPTMDRPNRLPDGPEGRFYLPAANREEGYRELLGCRDGLVLILHLPWRCPRRTPPASWRPILVWDPVSGDKHRIAFPWGFDDYKLLQWWINGAVLRHAGLDHFHVILLVTEEGKENRRLLAWVYSSETSEWGDPISTLLPSWDFLSNPDKPAVLAENSLYWILVEDGGLGFLFLLKWDYRAVFYDWKTDRDGVSSWVNSKVIEIDKLLSLNAEKKYELLCKNLNKECTRMLGFAENSNVIFLETFIGLFMIELSTLQLKELPRTNGHRFNVHAFESVYTAGTGIGGGHGGAEVLRNA</sequence>
<dbReference type="Gramene" id="TraesCSU02G123700.1">
    <property type="protein sequence ID" value="TraesCSU02G123700.1"/>
    <property type="gene ID" value="TraesCSU02G123700"/>
</dbReference>
<dbReference type="PANTHER" id="PTHR32133:SF257">
    <property type="entry name" value="F-BOX DOMAIN-CONTAINING PROTEIN"/>
    <property type="match status" value="1"/>
</dbReference>
<feature type="domain" description="F-box" evidence="1">
    <location>
        <begin position="18"/>
        <end position="56"/>
    </location>
</feature>
<dbReference type="OrthoDB" id="605328at2759"/>
<dbReference type="EnsemblPlants" id="TraesCSU02G123700.1">
    <property type="protein sequence ID" value="TraesCSU02G123700.1"/>
    <property type="gene ID" value="TraesCSU02G123700"/>
</dbReference>
<proteinExistence type="predicted"/>
<dbReference type="OMA" id="WWINGAV"/>
<dbReference type="PANTHER" id="PTHR32133">
    <property type="entry name" value="OS07G0120400 PROTEIN"/>
    <property type="match status" value="1"/>
</dbReference>
<dbReference type="InterPro" id="IPR036047">
    <property type="entry name" value="F-box-like_dom_sf"/>
</dbReference>
<evidence type="ECO:0000313" key="2">
    <source>
        <dbReference type="EnsemblPlants" id="TraesCSU02G123700.1"/>
    </source>
</evidence>
<evidence type="ECO:0000259" key="1">
    <source>
        <dbReference type="Pfam" id="PF00646"/>
    </source>
</evidence>
<dbReference type="Gramene" id="TraesCLE_scaffold_018331_01G000100.1">
    <property type="protein sequence ID" value="TraesCLE_scaffold_018331_01G000100.1"/>
    <property type="gene ID" value="TraesCLE_scaffold_018331_01G000100"/>
</dbReference>
<dbReference type="Gramene" id="TraesROB_scaffold_000866_01G000700.1">
    <property type="protein sequence ID" value="TraesROB_scaffold_000866_01G000700.1"/>
    <property type="gene ID" value="TraesROB_scaffold_000866_01G000700"/>
</dbReference>
<reference evidence="2" key="2">
    <citation type="submission" date="2018-10" db="UniProtKB">
        <authorList>
            <consortium name="EnsemblPlants"/>
        </authorList>
    </citation>
    <scope>IDENTIFICATION</scope>
</reference>
<dbReference type="Proteomes" id="UP000019116">
    <property type="component" value="Chromosome Un"/>
</dbReference>
<accession>A0A3B6UB68</accession>
<dbReference type="AlphaFoldDB" id="A0A3B6UB68"/>
<evidence type="ECO:0000313" key="3">
    <source>
        <dbReference type="Proteomes" id="UP000019116"/>
    </source>
</evidence>
<protein>
    <recommendedName>
        <fullName evidence="1">F-box domain-containing protein</fullName>
    </recommendedName>
</protein>